<dbReference type="InterPro" id="IPR027417">
    <property type="entry name" value="P-loop_NTPase"/>
</dbReference>
<keyword evidence="1" id="KW-0378">Hydrolase</keyword>
<dbReference type="GO" id="GO:0016787">
    <property type="term" value="F:hydrolase activity"/>
    <property type="evidence" value="ECO:0007669"/>
    <property type="project" value="UniProtKB-KW"/>
</dbReference>
<dbReference type="Gene3D" id="1.25.40.10">
    <property type="entry name" value="Tetratricopeptide repeat domain"/>
    <property type="match status" value="1"/>
</dbReference>
<dbReference type="Pfam" id="PF13374">
    <property type="entry name" value="TPR_10"/>
    <property type="match status" value="1"/>
</dbReference>
<dbReference type="SUPFAM" id="SSF52540">
    <property type="entry name" value="P-loop containing nucleoside triphosphate hydrolases"/>
    <property type="match status" value="1"/>
</dbReference>
<keyword evidence="2" id="KW-1185">Reference proteome</keyword>
<dbReference type="AlphaFoldDB" id="A0A6A5YH27"/>
<dbReference type="Gene3D" id="3.40.50.300">
    <property type="entry name" value="P-loop containing nucleotide triphosphate hydrolases"/>
    <property type="match status" value="1"/>
</dbReference>
<protein>
    <submittedName>
        <fullName evidence="1">P-loop containing nucleoside triphosphate hydrolase protein</fullName>
    </submittedName>
</protein>
<accession>A0A6A5YH27</accession>
<dbReference type="PANTHER" id="PTHR46082">
    <property type="entry name" value="ATP/GTP-BINDING PROTEIN-RELATED"/>
    <property type="match status" value="1"/>
</dbReference>
<gene>
    <name evidence="1" type="ORF">BDV96DRAFT_654825</name>
</gene>
<name>A0A6A5YH27_9PLEO</name>
<sequence>MPLIYGEGRVKAFERLQRELHGFPARIIGAKPARNVHWMVPRKVNSFFTGRSELVDRIRSAFRFDQATQTEEQKRFVITGIGGQGKSEVCLKVANLMREDFWGVFWVDIDRHSTAKNGFVTIAKALGSSGESIDDSLQALASTKRRWLLVLDNADDPDFDYAVYIPPGTRGAVIITSRIPECSQYSTRGSEALEGLDLQHSIQLLLKAAKVPEASWLSCERQAQDIVRLLGSHTLALIQAGAYIAGGFCRLDQYPRKYQQQRKRLLKHHPKHQQARYLHVYATFEASVAVLHNAVEETGNDALDLLAIMSVLHFSVFPFRAFGDAWTSARRVLQMKDTETSKIDALRQWHVFRLPELIGVQEEEWDDYRLKRASNLLASLSLVITSLRSDNLDGLSMHPLAHAWAKDRLEEEQQERAWVCAGCLLSLLRGHSETWQVYEKELRPHVQSYLSPATQVMFSYAPQKFILPVVLQCGWMLNDMREDVGLECLLQGIYGELQITPSQPSREHLRIWDLAARNLGCIGNSGQAAALLGHVVRVQETTLAETSPDRLASQHALASAYLDNGQTKEAVILLEHVVKIQMITLKETHPNRLASQHELARTYQANGQTREAIALLEYVVKTKETTPAESTLVETTLPEIHPSQLASQHILAGAYLDNGQTKEALVLLERVVKIRETTLAETHPS</sequence>
<evidence type="ECO:0000313" key="2">
    <source>
        <dbReference type="Proteomes" id="UP000799770"/>
    </source>
</evidence>
<proteinExistence type="predicted"/>
<dbReference type="Pfam" id="PF13424">
    <property type="entry name" value="TPR_12"/>
    <property type="match status" value="1"/>
</dbReference>
<evidence type="ECO:0000313" key="1">
    <source>
        <dbReference type="EMBL" id="KAF2106263.1"/>
    </source>
</evidence>
<dbReference type="SUPFAM" id="SSF48452">
    <property type="entry name" value="TPR-like"/>
    <property type="match status" value="1"/>
</dbReference>
<dbReference type="PANTHER" id="PTHR46082:SF6">
    <property type="entry name" value="AAA+ ATPASE DOMAIN-CONTAINING PROTEIN-RELATED"/>
    <property type="match status" value="1"/>
</dbReference>
<dbReference type="InterPro" id="IPR011990">
    <property type="entry name" value="TPR-like_helical_dom_sf"/>
</dbReference>
<dbReference type="GO" id="GO:0043531">
    <property type="term" value="F:ADP binding"/>
    <property type="evidence" value="ECO:0007669"/>
    <property type="project" value="InterPro"/>
</dbReference>
<dbReference type="EMBL" id="ML977364">
    <property type="protein sequence ID" value="KAF2106263.1"/>
    <property type="molecule type" value="Genomic_DNA"/>
</dbReference>
<organism evidence="1 2">
    <name type="scientific">Lophiotrema nucula</name>
    <dbReference type="NCBI Taxonomy" id="690887"/>
    <lineage>
        <taxon>Eukaryota</taxon>
        <taxon>Fungi</taxon>
        <taxon>Dikarya</taxon>
        <taxon>Ascomycota</taxon>
        <taxon>Pezizomycotina</taxon>
        <taxon>Dothideomycetes</taxon>
        <taxon>Pleosporomycetidae</taxon>
        <taxon>Pleosporales</taxon>
        <taxon>Lophiotremataceae</taxon>
        <taxon>Lophiotrema</taxon>
    </lineage>
</organism>
<reference evidence="1" key="1">
    <citation type="journal article" date="2020" name="Stud. Mycol.">
        <title>101 Dothideomycetes genomes: a test case for predicting lifestyles and emergence of pathogens.</title>
        <authorList>
            <person name="Haridas S."/>
            <person name="Albert R."/>
            <person name="Binder M."/>
            <person name="Bloem J."/>
            <person name="Labutti K."/>
            <person name="Salamov A."/>
            <person name="Andreopoulos B."/>
            <person name="Baker S."/>
            <person name="Barry K."/>
            <person name="Bills G."/>
            <person name="Bluhm B."/>
            <person name="Cannon C."/>
            <person name="Castanera R."/>
            <person name="Culley D."/>
            <person name="Daum C."/>
            <person name="Ezra D."/>
            <person name="Gonzalez J."/>
            <person name="Henrissat B."/>
            <person name="Kuo A."/>
            <person name="Liang C."/>
            <person name="Lipzen A."/>
            <person name="Lutzoni F."/>
            <person name="Magnuson J."/>
            <person name="Mondo S."/>
            <person name="Nolan M."/>
            <person name="Ohm R."/>
            <person name="Pangilinan J."/>
            <person name="Park H.-J."/>
            <person name="Ramirez L."/>
            <person name="Alfaro M."/>
            <person name="Sun H."/>
            <person name="Tritt A."/>
            <person name="Yoshinaga Y."/>
            <person name="Zwiers L.-H."/>
            <person name="Turgeon B."/>
            <person name="Goodwin S."/>
            <person name="Spatafora J."/>
            <person name="Crous P."/>
            <person name="Grigoriev I."/>
        </authorList>
    </citation>
    <scope>NUCLEOTIDE SEQUENCE</scope>
    <source>
        <strain evidence="1">CBS 627.86</strain>
    </source>
</reference>
<dbReference type="OrthoDB" id="1658288at2759"/>
<dbReference type="InterPro" id="IPR053137">
    <property type="entry name" value="NLR-like"/>
</dbReference>
<dbReference type="Proteomes" id="UP000799770">
    <property type="component" value="Unassembled WGS sequence"/>
</dbReference>